<evidence type="ECO:0000256" key="1">
    <source>
        <dbReference type="ARBA" id="ARBA00004141"/>
    </source>
</evidence>
<dbReference type="InterPro" id="IPR017501">
    <property type="entry name" value="Phage_infect_YhgE_C"/>
</dbReference>
<dbReference type="InterPro" id="IPR023908">
    <property type="entry name" value="xxxLxxG_rpt"/>
</dbReference>
<feature type="transmembrane region" description="Helical" evidence="5">
    <location>
        <begin position="21"/>
        <end position="42"/>
    </location>
</feature>
<dbReference type="GO" id="GO:0016020">
    <property type="term" value="C:membrane"/>
    <property type="evidence" value="ECO:0007669"/>
    <property type="project" value="UniProtKB-SubCell"/>
</dbReference>
<evidence type="ECO:0000256" key="4">
    <source>
        <dbReference type="ARBA" id="ARBA00023136"/>
    </source>
</evidence>
<feature type="transmembrane region" description="Helical" evidence="5">
    <location>
        <begin position="580"/>
        <end position="603"/>
    </location>
</feature>
<dbReference type="Pfam" id="PF12698">
    <property type="entry name" value="ABC2_membrane_3"/>
    <property type="match status" value="2"/>
</dbReference>
<organism evidence="7 8">
    <name type="scientific">Mycetocola lacteus</name>
    <dbReference type="NCBI Taxonomy" id="76637"/>
    <lineage>
        <taxon>Bacteria</taxon>
        <taxon>Bacillati</taxon>
        <taxon>Actinomycetota</taxon>
        <taxon>Actinomycetes</taxon>
        <taxon>Micrococcales</taxon>
        <taxon>Microbacteriaceae</taxon>
        <taxon>Mycetocola</taxon>
    </lineage>
</organism>
<feature type="transmembrane region" description="Helical" evidence="5">
    <location>
        <begin position="539"/>
        <end position="559"/>
    </location>
</feature>
<evidence type="ECO:0000256" key="3">
    <source>
        <dbReference type="ARBA" id="ARBA00022989"/>
    </source>
</evidence>
<keyword evidence="4 5" id="KW-0472">Membrane</keyword>
<name>A0A3L7AUM4_9MICO</name>
<feature type="transmembrane region" description="Helical" evidence="5">
    <location>
        <begin position="696"/>
        <end position="718"/>
    </location>
</feature>
<gene>
    <name evidence="7" type="ORF">D9V34_04635</name>
</gene>
<dbReference type="InterPro" id="IPR051328">
    <property type="entry name" value="T7SS_ABC-Transporter"/>
</dbReference>
<evidence type="ECO:0000256" key="2">
    <source>
        <dbReference type="ARBA" id="ARBA00022692"/>
    </source>
</evidence>
<dbReference type="AlphaFoldDB" id="A0A3L7AUM4"/>
<dbReference type="PANTHER" id="PTHR43077">
    <property type="entry name" value="TRANSPORT PERMEASE YVFS-RELATED"/>
    <property type="match status" value="1"/>
</dbReference>
<dbReference type="Gene3D" id="1.10.287.950">
    <property type="entry name" value="Methyl-accepting chemotaxis protein"/>
    <property type="match status" value="2"/>
</dbReference>
<accession>A0A3L7AUM4</accession>
<evidence type="ECO:0000259" key="6">
    <source>
        <dbReference type="Pfam" id="PF12698"/>
    </source>
</evidence>
<dbReference type="InterPro" id="IPR013525">
    <property type="entry name" value="ABC2_TM"/>
</dbReference>
<keyword evidence="2 5" id="KW-0812">Transmembrane</keyword>
<dbReference type="SUPFAM" id="SSF58104">
    <property type="entry name" value="Methyl-accepting chemotaxis protein (MCP) signaling domain"/>
    <property type="match status" value="1"/>
</dbReference>
<feature type="transmembrane region" description="Helical" evidence="5">
    <location>
        <begin position="609"/>
        <end position="627"/>
    </location>
</feature>
<dbReference type="GO" id="GO:0140359">
    <property type="term" value="F:ABC-type transporter activity"/>
    <property type="evidence" value="ECO:0007669"/>
    <property type="project" value="InterPro"/>
</dbReference>
<keyword evidence="3 5" id="KW-1133">Transmembrane helix</keyword>
<feature type="domain" description="ABC-2 type transporter transmembrane" evidence="6">
    <location>
        <begin position="20"/>
        <end position="169"/>
    </location>
</feature>
<evidence type="ECO:0000256" key="5">
    <source>
        <dbReference type="SAM" id="Phobius"/>
    </source>
</evidence>
<feature type="transmembrane region" description="Helical" evidence="5">
    <location>
        <begin position="632"/>
        <end position="652"/>
    </location>
</feature>
<comment type="caution">
    <text evidence="7">The sequence shown here is derived from an EMBL/GenBank/DDBJ whole genome shotgun (WGS) entry which is preliminary data.</text>
</comment>
<reference evidence="7 8" key="1">
    <citation type="submission" date="2018-10" db="EMBL/GenBank/DDBJ databases">
        <authorList>
            <person name="Li J."/>
        </authorList>
    </citation>
    <scope>NUCLEOTIDE SEQUENCE [LARGE SCALE GENOMIC DNA]</scope>
    <source>
        <strain evidence="7 8">JCM 11654</strain>
    </source>
</reference>
<evidence type="ECO:0000313" key="8">
    <source>
        <dbReference type="Proteomes" id="UP000269438"/>
    </source>
</evidence>
<proteinExistence type="predicted"/>
<dbReference type="OrthoDB" id="9811483at2"/>
<dbReference type="EMBL" id="RCUY01000002">
    <property type="protein sequence ID" value="RLP84086.1"/>
    <property type="molecule type" value="Genomic_DNA"/>
</dbReference>
<feature type="domain" description="ABC-2 type transporter transmembrane" evidence="6">
    <location>
        <begin position="517"/>
        <end position="716"/>
    </location>
</feature>
<dbReference type="InterPro" id="IPR017500">
    <property type="entry name" value="Phage_infect_YhgE_N"/>
</dbReference>
<dbReference type="PANTHER" id="PTHR43077:SF5">
    <property type="entry name" value="PHAGE INFECTION PROTEIN"/>
    <property type="match status" value="1"/>
</dbReference>
<sequence>MSLASAGTELTRFKKGTLPKISLVVLLFIPLIYGALYLWAFWAPTDEMKNLPVALVNEDAGATMDDGTRVNAGDKVVDKVLEGGDLKWSKVDADTARKGVSDGTYYFSVTIPKDFSASAVSVADDKPEQAKIDVEFNDANNFLASTLGQSAMTLLRNAVTEQVSEQTANTMLVGVSTLADGVRQAADGAGTLAEGAGALNEGAGELVVGLNTLADGSGKLSDGANTLANGTDTLGAGTKTLADGVSKAATGAGTLAGGAKTLSDGLGQLAEKTPALGAGASELNKQAAALPGQAAQLNDGAQALAAGVGTLHTGADQTAQLAGAIRDAMANPATQNMTVAQFNEFLAGKGIPMDKLVGATAGISAGTAKDSTLAAGANQLAGGTALLTQKVPALQQGIGSLAAGATGVNDAVQKLNTGAGTLSSGAGTLASSLNQAVPGANQLADGAAKLNTGAHTLASSSTQLADGARSAATGGETLTDGTQKLAEGSDELATKLGEGAEKAPDYSTARIDRTAPVVANPVGLATTNENKAASFGEGFAPFFIALAAFVGALITWLILRALPTRALAGRTSGLRAALTGFIPAAAIGLGQVVIMMLVLVYGIGLQPVYWVATAAFMYLTTLAFLALQQMFIVLLGSATGRVVSLVLLMLQLSSSGGTYPVETTPGFFQILHPVMPATYVVNGLRQLITGGVDARFWIALAYMIGLLVISFAISAYAAGRQKVWTMKRLSPELAI</sequence>
<dbReference type="NCBIfam" id="TIGR03057">
    <property type="entry name" value="xxxLxxG_by_4"/>
    <property type="match status" value="6"/>
</dbReference>
<dbReference type="NCBIfam" id="TIGR03062">
    <property type="entry name" value="pip_yhgE_Cterm"/>
    <property type="match status" value="1"/>
</dbReference>
<evidence type="ECO:0000313" key="7">
    <source>
        <dbReference type="EMBL" id="RLP84086.1"/>
    </source>
</evidence>
<dbReference type="Gene3D" id="3.40.1710.10">
    <property type="entry name" value="abc type-2 transporter like domain"/>
    <property type="match status" value="1"/>
</dbReference>
<keyword evidence="8" id="KW-1185">Reference proteome</keyword>
<protein>
    <submittedName>
        <fullName evidence="7">YhgE/Pip domain-containing protein</fullName>
    </submittedName>
</protein>
<comment type="subcellular location">
    <subcellularLocation>
        <location evidence="1">Membrane</location>
        <topology evidence="1">Multi-pass membrane protein</topology>
    </subcellularLocation>
</comment>
<dbReference type="NCBIfam" id="TIGR03061">
    <property type="entry name" value="pip_yhgE_Nterm"/>
    <property type="match status" value="1"/>
</dbReference>
<dbReference type="Proteomes" id="UP000269438">
    <property type="component" value="Unassembled WGS sequence"/>
</dbReference>